<name>A0AAV4R1Q2_CAEEX</name>
<keyword evidence="2" id="KW-1185">Reference proteome</keyword>
<comment type="caution">
    <text evidence="1">The sequence shown here is derived from an EMBL/GenBank/DDBJ whole genome shotgun (WGS) entry which is preliminary data.</text>
</comment>
<dbReference type="EMBL" id="BPLR01007255">
    <property type="protein sequence ID" value="GIY15630.1"/>
    <property type="molecule type" value="Genomic_DNA"/>
</dbReference>
<proteinExistence type="predicted"/>
<protein>
    <submittedName>
        <fullName evidence="1">Uncharacterized protein</fullName>
    </submittedName>
</protein>
<gene>
    <name evidence="1" type="ORF">CEXT_755991</name>
</gene>
<accession>A0AAV4R1Q2</accession>
<sequence length="79" mass="9435">MFRFKVTRNCKEKQITWPDDAKHAARNVFAVAYDNYTTSNVKEWKYTSIPKENVVAFRNAYAPNSPTEQWTFKVMWFYG</sequence>
<organism evidence="1 2">
    <name type="scientific">Caerostris extrusa</name>
    <name type="common">Bark spider</name>
    <name type="synonym">Caerostris bankana</name>
    <dbReference type="NCBI Taxonomy" id="172846"/>
    <lineage>
        <taxon>Eukaryota</taxon>
        <taxon>Metazoa</taxon>
        <taxon>Ecdysozoa</taxon>
        <taxon>Arthropoda</taxon>
        <taxon>Chelicerata</taxon>
        <taxon>Arachnida</taxon>
        <taxon>Araneae</taxon>
        <taxon>Araneomorphae</taxon>
        <taxon>Entelegynae</taxon>
        <taxon>Araneoidea</taxon>
        <taxon>Araneidae</taxon>
        <taxon>Caerostris</taxon>
    </lineage>
</organism>
<dbReference type="Proteomes" id="UP001054945">
    <property type="component" value="Unassembled WGS sequence"/>
</dbReference>
<dbReference type="AlphaFoldDB" id="A0AAV4R1Q2"/>
<evidence type="ECO:0000313" key="2">
    <source>
        <dbReference type="Proteomes" id="UP001054945"/>
    </source>
</evidence>
<evidence type="ECO:0000313" key="1">
    <source>
        <dbReference type="EMBL" id="GIY15630.1"/>
    </source>
</evidence>
<reference evidence="1 2" key="1">
    <citation type="submission" date="2021-06" db="EMBL/GenBank/DDBJ databases">
        <title>Caerostris extrusa draft genome.</title>
        <authorList>
            <person name="Kono N."/>
            <person name="Arakawa K."/>
        </authorList>
    </citation>
    <scope>NUCLEOTIDE SEQUENCE [LARGE SCALE GENOMIC DNA]</scope>
</reference>